<dbReference type="InterPro" id="IPR015424">
    <property type="entry name" value="PyrdxlP-dep_Trfase"/>
</dbReference>
<evidence type="ECO:0000256" key="4">
    <source>
        <dbReference type="ARBA" id="ARBA00022898"/>
    </source>
</evidence>
<evidence type="ECO:0000256" key="3">
    <source>
        <dbReference type="ARBA" id="ARBA00022679"/>
    </source>
</evidence>
<evidence type="ECO:0000256" key="2">
    <source>
        <dbReference type="ARBA" id="ARBA00009077"/>
    </source>
</evidence>
<comment type="caution">
    <text evidence="7">The sequence shown here is derived from an EMBL/GenBank/DDBJ whole genome shotgun (WGS) entry which is preliminary data.</text>
</comment>
<evidence type="ECO:0000313" key="8">
    <source>
        <dbReference type="Proteomes" id="UP001500984"/>
    </source>
</evidence>
<dbReference type="PANTHER" id="PTHR43797">
    <property type="entry name" value="HOMOCYSTEINE/CYSTEINE SYNTHASE"/>
    <property type="match status" value="1"/>
</dbReference>
<feature type="compositionally biased region" description="Basic and acidic residues" evidence="6">
    <location>
        <begin position="527"/>
        <end position="536"/>
    </location>
</feature>
<feature type="region of interest" description="Disordered" evidence="6">
    <location>
        <begin position="1"/>
        <end position="40"/>
    </location>
</feature>
<dbReference type="Proteomes" id="UP001500984">
    <property type="component" value="Unassembled WGS sequence"/>
</dbReference>
<evidence type="ECO:0000256" key="1">
    <source>
        <dbReference type="ARBA" id="ARBA00001933"/>
    </source>
</evidence>
<dbReference type="EMBL" id="BAAAPZ010000021">
    <property type="protein sequence ID" value="GAA2107339.1"/>
    <property type="molecule type" value="Genomic_DNA"/>
</dbReference>
<reference evidence="7 8" key="1">
    <citation type="journal article" date="2019" name="Int. J. Syst. Evol. Microbiol.">
        <title>The Global Catalogue of Microorganisms (GCM) 10K type strain sequencing project: providing services to taxonomists for standard genome sequencing and annotation.</title>
        <authorList>
            <consortium name="The Broad Institute Genomics Platform"/>
            <consortium name="The Broad Institute Genome Sequencing Center for Infectious Disease"/>
            <person name="Wu L."/>
            <person name="Ma J."/>
        </authorList>
    </citation>
    <scope>NUCLEOTIDE SEQUENCE [LARGE SCALE GENOMIC DNA]</scope>
    <source>
        <strain evidence="7 8">JCM 15900</strain>
    </source>
</reference>
<comment type="cofactor">
    <cofactor evidence="1 5">
        <name>pyridoxal 5'-phosphate</name>
        <dbReference type="ChEBI" id="CHEBI:597326"/>
    </cofactor>
</comment>
<gene>
    <name evidence="7" type="ORF">GCM10009823_34010</name>
</gene>
<comment type="similarity">
    <text evidence="2 5">Belongs to the trans-sulfuration enzymes family.</text>
</comment>
<keyword evidence="4 5" id="KW-0663">Pyridoxal phosphate</keyword>
<sequence length="536" mass="55697">MTVHRHPGAQPAAQHPTAPPTGTQPAGAQPAPTRAHHAGTATAQIATAQIHGGAATPPAARPVQPPLHLSAAYEFDSLRDAREAFAQREPAFTYARTGSPTVALLERRLAALEGGVGAVATASGQAALALTLLALAGRAGQHPQARPEPGTPGGHVVASSRIYGGTADLLNDSLTEAGIEVTWVDPHRPAQWEAAVTLRTRAFLVESIGNPHADLPDIPALAEAAHRHGVPLIVDNTLATPHLLQPARLGADLVVHSVTKYLTGNGTALAGVIVDTGRFSPGAEPGKWPQLTVPLVRFGGVPLVERYGEHGALLHLIRAKFLHDLGPCLSPWSAQQALDGIETLDIRVERHCRTAEELAARLHAHPGARVVRHPSVPGSPDAALARRDFPRGAGAVLSFELDGDLPAVERFVDALQVFKLAANIGDARSMVSHPASMTHCRLCPELRDAGGITERTLRLSVGREDPEDLWADLTQAFAAAGLAGAGPAEAEHAAAGLGEPQAAPEAGAAEVPAAPARAGRVRAPEAPVRETEAVTA</sequence>
<dbReference type="CDD" id="cd00614">
    <property type="entry name" value="CGS_like"/>
    <property type="match status" value="1"/>
</dbReference>
<evidence type="ECO:0000256" key="5">
    <source>
        <dbReference type="RuleBase" id="RU362118"/>
    </source>
</evidence>
<dbReference type="SUPFAM" id="SSF53383">
    <property type="entry name" value="PLP-dependent transferases"/>
    <property type="match status" value="1"/>
</dbReference>
<protein>
    <submittedName>
        <fullName evidence="7">PLP-dependent transferase</fullName>
    </submittedName>
</protein>
<proteinExistence type="inferred from homology"/>
<feature type="compositionally biased region" description="Low complexity" evidence="6">
    <location>
        <begin position="488"/>
        <end position="518"/>
    </location>
</feature>
<accession>A0ABN2XB61</accession>
<name>A0ABN2XB61_9MICO</name>
<dbReference type="InterPro" id="IPR000277">
    <property type="entry name" value="Cys/Met-Metab_PyrdxlP-dep_enz"/>
</dbReference>
<dbReference type="InterPro" id="IPR015421">
    <property type="entry name" value="PyrdxlP-dep_Trfase_major"/>
</dbReference>
<organism evidence="7 8">
    <name type="scientific">Brevibacterium salitolerans</name>
    <dbReference type="NCBI Taxonomy" id="1403566"/>
    <lineage>
        <taxon>Bacteria</taxon>
        <taxon>Bacillati</taxon>
        <taxon>Actinomycetota</taxon>
        <taxon>Actinomycetes</taxon>
        <taxon>Micrococcales</taxon>
        <taxon>Brevibacteriaceae</taxon>
        <taxon>Brevibacterium</taxon>
    </lineage>
</organism>
<feature type="compositionally biased region" description="Low complexity" evidence="6">
    <location>
        <begin position="8"/>
        <end position="40"/>
    </location>
</feature>
<evidence type="ECO:0000256" key="6">
    <source>
        <dbReference type="SAM" id="MobiDB-lite"/>
    </source>
</evidence>
<dbReference type="InterPro" id="IPR006235">
    <property type="entry name" value="OAc-hSer/O-AcSer_sulfhydrylase"/>
</dbReference>
<dbReference type="Gene3D" id="3.40.640.10">
    <property type="entry name" value="Type I PLP-dependent aspartate aminotransferase-like (Major domain)"/>
    <property type="match status" value="1"/>
</dbReference>
<dbReference type="InterPro" id="IPR015422">
    <property type="entry name" value="PyrdxlP-dep_Trfase_small"/>
</dbReference>
<keyword evidence="8" id="KW-1185">Reference proteome</keyword>
<dbReference type="Gene3D" id="3.90.1150.10">
    <property type="entry name" value="Aspartate Aminotransferase, domain 1"/>
    <property type="match status" value="1"/>
</dbReference>
<dbReference type="PANTHER" id="PTHR43797:SF2">
    <property type="entry name" value="HOMOCYSTEINE_CYSTEINE SYNTHASE"/>
    <property type="match status" value="1"/>
</dbReference>
<keyword evidence="3 7" id="KW-0808">Transferase</keyword>
<dbReference type="Pfam" id="PF01053">
    <property type="entry name" value="Cys_Met_Meta_PP"/>
    <property type="match status" value="1"/>
</dbReference>
<dbReference type="GO" id="GO:0016740">
    <property type="term" value="F:transferase activity"/>
    <property type="evidence" value="ECO:0007669"/>
    <property type="project" value="UniProtKB-KW"/>
</dbReference>
<dbReference type="RefSeq" id="WP_344338805.1">
    <property type="nucleotide sequence ID" value="NZ_BAAAPZ010000021.1"/>
</dbReference>
<feature type="region of interest" description="Disordered" evidence="6">
    <location>
        <begin position="488"/>
        <end position="536"/>
    </location>
</feature>
<evidence type="ECO:0000313" key="7">
    <source>
        <dbReference type="EMBL" id="GAA2107339.1"/>
    </source>
</evidence>